<dbReference type="EMBL" id="KQ435781">
    <property type="protein sequence ID" value="KOX74789.1"/>
    <property type="molecule type" value="Genomic_DNA"/>
</dbReference>
<evidence type="ECO:0000313" key="2">
    <source>
        <dbReference type="Proteomes" id="UP000053105"/>
    </source>
</evidence>
<evidence type="ECO:0000313" key="1">
    <source>
        <dbReference type="EMBL" id="KOX74789.1"/>
    </source>
</evidence>
<gene>
    <name evidence="1" type="ORF">WN51_00396</name>
</gene>
<reference evidence="1 2" key="1">
    <citation type="submission" date="2015-07" db="EMBL/GenBank/DDBJ databases">
        <title>The genome of Melipona quadrifasciata.</title>
        <authorList>
            <person name="Pan H."/>
            <person name="Kapheim K."/>
        </authorList>
    </citation>
    <scope>NUCLEOTIDE SEQUENCE [LARGE SCALE GENOMIC DNA]</scope>
    <source>
        <strain evidence="1">0111107301</strain>
        <tissue evidence="1">Whole body</tissue>
    </source>
</reference>
<dbReference type="AlphaFoldDB" id="A0A0M9A306"/>
<sequence>MRKEGIGIGIFFMYFFIQEKENDCVYIEEREEKKRERHSERIFFEFSSLRM</sequence>
<protein>
    <submittedName>
        <fullName evidence="1">Uncharacterized protein</fullName>
    </submittedName>
</protein>
<accession>A0A0M9A306</accession>
<organism evidence="1 2">
    <name type="scientific">Melipona quadrifasciata</name>
    <dbReference type="NCBI Taxonomy" id="166423"/>
    <lineage>
        <taxon>Eukaryota</taxon>
        <taxon>Metazoa</taxon>
        <taxon>Ecdysozoa</taxon>
        <taxon>Arthropoda</taxon>
        <taxon>Hexapoda</taxon>
        <taxon>Insecta</taxon>
        <taxon>Pterygota</taxon>
        <taxon>Neoptera</taxon>
        <taxon>Endopterygota</taxon>
        <taxon>Hymenoptera</taxon>
        <taxon>Apocrita</taxon>
        <taxon>Aculeata</taxon>
        <taxon>Apoidea</taxon>
        <taxon>Anthophila</taxon>
        <taxon>Apidae</taxon>
        <taxon>Melipona</taxon>
    </lineage>
</organism>
<keyword evidence="2" id="KW-1185">Reference proteome</keyword>
<name>A0A0M9A306_9HYME</name>
<proteinExistence type="predicted"/>
<dbReference type="Proteomes" id="UP000053105">
    <property type="component" value="Unassembled WGS sequence"/>
</dbReference>